<protein>
    <recommendedName>
        <fullName evidence="4">PrgI family protein</fullName>
    </recommendedName>
</protein>
<proteinExistence type="predicted"/>
<feature type="transmembrane region" description="Helical" evidence="1">
    <location>
        <begin position="24"/>
        <end position="41"/>
    </location>
</feature>
<gene>
    <name evidence="2" type="ORF">A3B86_04545</name>
</gene>
<evidence type="ECO:0000313" key="3">
    <source>
        <dbReference type="Proteomes" id="UP000176834"/>
    </source>
</evidence>
<evidence type="ECO:0000256" key="1">
    <source>
        <dbReference type="SAM" id="Phobius"/>
    </source>
</evidence>
<comment type="caution">
    <text evidence="2">The sequence shown here is derived from an EMBL/GenBank/DDBJ whole genome shotgun (WGS) entry which is preliminary data.</text>
</comment>
<organism evidence="2 3">
    <name type="scientific">Candidatus Yanofskybacteria bacterium RIFCSPHIGHO2_02_FULL_38_22b</name>
    <dbReference type="NCBI Taxonomy" id="1802673"/>
    <lineage>
        <taxon>Bacteria</taxon>
        <taxon>Candidatus Yanofskyibacteriota</taxon>
    </lineage>
</organism>
<keyword evidence="1" id="KW-0472">Membrane</keyword>
<evidence type="ECO:0000313" key="2">
    <source>
        <dbReference type="EMBL" id="OGN06348.1"/>
    </source>
</evidence>
<feature type="transmembrane region" description="Helical" evidence="1">
    <location>
        <begin position="47"/>
        <end position="65"/>
    </location>
</feature>
<keyword evidence="1" id="KW-0812">Transmembrane</keyword>
<dbReference type="Proteomes" id="UP000176834">
    <property type="component" value="Unassembled WGS sequence"/>
</dbReference>
<dbReference type="InterPro" id="IPR024414">
    <property type="entry name" value="Uncharacterised_PrgI"/>
</dbReference>
<dbReference type="AlphaFoldDB" id="A0A1F8F0Y1"/>
<sequence length="106" mass="11976">MKFQVPQFIETETKLIGPFTLKQFLWLASGGAILFLMYMILPSYAFFVLAIPIGGIAVSLAFVKINETPLVNYIMYGLNYFIGPKQYIFKKEGDGLKLNEVIVSDK</sequence>
<dbReference type="EMBL" id="MGJN01000020">
    <property type="protein sequence ID" value="OGN06348.1"/>
    <property type="molecule type" value="Genomic_DNA"/>
</dbReference>
<accession>A0A1F8F0Y1</accession>
<dbReference type="Pfam" id="PF12666">
    <property type="entry name" value="PrgI"/>
    <property type="match status" value="1"/>
</dbReference>
<reference evidence="2 3" key="1">
    <citation type="journal article" date="2016" name="Nat. Commun.">
        <title>Thousands of microbial genomes shed light on interconnected biogeochemical processes in an aquifer system.</title>
        <authorList>
            <person name="Anantharaman K."/>
            <person name="Brown C.T."/>
            <person name="Hug L.A."/>
            <person name="Sharon I."/>
            <person name="Castelle C.J."/>
            <person name="Probst A.J."/>
            <person name="Thomas B.C."/>
            <person name="Singh A."/>
            <person name="Wilkins M.J."/>
            <person name="Karaoz U."/>
            <person name="Brodie E.L."/>
            <person name="Williams K.H."/>
            <person name="Hubbard S.S."/>
            <person name="Banfield J.F."/>
        </authorList>
    </citation>
    <scope>NUCLEOTIDE SEQUENCE [LARGE SCALE GENOMIC DNA]</scope>
</reference>
<name>A0A1F8F0Y1_9BACT</name>
<keyword evidence="1" id="KW-1133">Transmembrane helix</keyword>
<evidence type="ECO:0008006" key="4">
    <source>
        <dbReference type="Google" id="ProtNLM"/>
    </source>
</evidence>